<evidence type="ECO:0000313" key="4">
    <source>
        <dbReference type="WBParaSite" id="SCUD_0000245701-mRNA-1"/>
    </source>
</evidence>
<evidence type="ECO:0000259" key="1">
    <source>
        <dbReference type="PROSITE" id="PS50011"/>
    </source>
</evidence>
<dbReference type="Proteomes" id="UP000279833">
    <property type="component" value="Unassembled WGS sequence"/>
</dbReference>
<dbReference type="Gene3D" id="1.10.510.10">
    <property type="entry name" value="Transferase(Phosphotransferase) domain 1"/>
    <property type="match status" value="1"/>
</dbReference>
<gene>
    <name evidence="2" type="ORF">SCUD_LOCUS2458</name>
</gene>
<keyword evidence="3" id="KW-1185">Reference proteome</keyword>
<dbReference type="InterPro" id="IPR001245">
    <property type="entry name" value="Ser-Thr/Tyr_kinase_cat_dom"/>
</dbReference>
<dbReference type="PROSITE" id="PS50011">
    <property type="entry name" value="PROTEIN_KINASE_DOM"/>
    <property type="match status" value="1"/>
</dbReference>
<dbReference type="STRING" id="6186.A0A183JID4"/>
<evidence type="ECO:0000313" key="3">
    <source>
        <dbReference type="Proteomes" id="UP000279833"/>
    </source>
</evidence>
<organism evidence="4">
    <name type="scientific">Schistosoma curassoni</name>
    <dbReference type="NCBI Taxonomy" id="6186"/>
    <lineage>
        <taxon>Eukaryota</taxon>
        <taxon>Metazoa</taxon>
        <taxon>Spiralia</taxon>
        <taxon>Lophotrochozoa</taxon>
        <taxon>Platyhelminthes</taxon>
        <taxon>Trematoda</taxon>
        <taxon>Digenea</taxon>
        <taxon>Strigeidida</taxon>
        <taxon>Schistosomatoidea</taxon>
        <taxon>Schistosomatidae</taxon>
        <taxon>Schistosoma</taxon>
    </lineage>
</organism>
<dbReference type="InterPro" id="IPR011009">
    <property type="entry name" value="Kinase-like_dom_sf"/>
</dbReference>
<dbReference type="InterPro" id="IPR000719">
    <property type="entry name" value="Prot_kinase_dom"/>
</dbReference>
<dbReference type="AlphaFoldDB" id="A0A183JID4"/>
<evidence type="ECO:0000313" key="2">
    <source>
        <dbReference type="EMBL" id="VDO74697.1"/>
    </source>
</evidence>
<reference evidence="4" key="1">
    <citation type="submission" date="2016-06" db="UniProtKB">
        <authorList>
            <consortium name="WormBaseParasite"/>
        </authorList>
    </citation>
    <scope>IDENTIFICATION</scope>
</reference>
<dbReference type="EMBL" id="UZAK01002396">
    <property type="protein sequence ID" value="VDO74697.1"/>
    <property type="molecule type" value="Genomic_DNA"/>
</dbReference>
<dbReference type="Pfam" id="PF07714">
    <property type="entry name" value="PK_Tyr_Ser-Thr"/>
    <property type="match status" value="1"/>
</dbReference>
<reference evidence="2 3" key="2">
    <citation type="submission" date="2018-11" db="EMBL/GenBank/DDBJ databases">
        <authorList>
            <consortium name="Pathogen Informatics"/>
        </authorList>
    </citation>
    <scope>NUCLEOTIDE SEQUENCE [LARGE SCALE GENOMIC DNA]</scope>
    <source>
        <strain evidence="2">Dakar</strain>
        <strain evidence="3">Dakar, Senegal</strain>
    </source>
</reference>
<dbReference type="GO" id="GO:0004672">
    <property type="term" value="F:protein kinase activity"/>
    <property type="evidence" value="ECO:0007669"/>
    <property type="project" value="InterPro"/>
</dbReference>
<dbReference type="GO" id="GO:0005524">
    <property type="term" value="F:ATP binding"/>
    <property type="evidence" value="ECO:0007669"/>
    <property type="project" value="InterPro"/>
</dbReference>
<dbReference type="SUPFAM" id="SSF56112">
    <property type="entry name" value="Protein kinase-like (PK-like)"/>
    <property type="match status" value="1"/>
</dbReference>
<accession>A0A183JID4</accession>
<feature type="domain" description="Protein kinase" evidence="1">
    <location>
        <begin position="1"/>
        <end position="164"/>
    </location>
</feature>
<sequence length="164" mass="19323">MPRVTGHKDAHNNACKGISLYTKLHIKREKLSHTNQLYLLRQIANAITYLHSRNNPIVVRRLSSKNIFLKPKMNLYLTDYSMVDCDYQVCSSDSRLSELFGLPLRDERTKFRKDRSCTCQIATLRIIIEQPNNWNYSPYINLLDCEKAFDSVDRRTLWNIIQRT</sequence>
<protein>
    <submittedName>
        <fullName evidence="4">Protein kinase domain-containing protein</fullName>
    </submittedName>
</protein>
<dbReference type="WBParaSite" id="SCUD_0000245701-mRNA-1">
    <property type="protein sequence ID" value="SCUD_0000245701-mRNA-1"/>
    <property type="gene ID" value="SCUD_0000245701"/>
</dbReference>
<proteinExistence type="predicted"/>
<name>A0A183JID4_9TREM</name>